<dbReference type="AlphaFoldDB" id="A0AA41N4V9"/>
<accession>A0AA41N4V9</accession>
<sequence length="275" mass="30697">MKDHGLLPQPESQQLLHKVKSCFNPPRSSLNHEFFPGKPTSREMEPYLPCEYTAAGADPHLHSAPGLLCSSQPRLLQGLGPQSPFVLVLNATHLQWAQNTSKVPRAWPQPHSLRAWLATTGRACMDAYLDPRLVCEPSFFLFLNSQEAFLQLQVPCDSTEWEMHHLYPALAQPRQECYLQKEPLLCSCTGSNTEYQPLCPCHHFLKGQVALCQGCCEVVGAPAPRLPLQEKAPADPSWRCTCDWSFLPRPRSGQRSAKHHPGEGSTSKSRELRGG</sequence>
<organism evidence="16 17">
    <name type="scientific">Sciurus carolinensis</name>
    <name type="common">Eastern gray squirrel</name>
    <dbReference type="NCBI Taxonomy" id="30640"/>
    <lineage>
        <taxon>Eukaryota</taxon>
        <taxon>Metazoa</taxon>
        <taxon>Chordata</taxon>
        <taxon>Craniata</taxon>
        <taxon>Vertebrata</taxon>
        <taxon>Euteleostomi</taxon>
        <taxon>Mammalia</taxon>
        <taxon>Eutheria</taxon>
        <taxon>Euarchontoglires</taxon>
        <taxon>Glires</taxon>
        <taxon>Rodentia</taxon>
        <taxon>Sciuromorpha</taxon>
        <taxon>Sciuridae</taxon>
        <taxon>Sciurinae</taxon>
        <taxon>Sciurini</taxon>
        <taxon>Sciurus</taxon>
    </lineage>
</organism>
<evidence type="ECO:0000256" key="3">
    <source>
        <dbReference type="ARBA" id="ARBA00007477"/>
    </source>
</evidence>
<feature type="domain" description="Glycosyltransferase family 18 catalytic" evidence="15">
    <location>
        <begin position="21"/>
        <end position="201"/>
    </location>
</feature>
<dbReference type="EC" id="2.4.1.155" evidence="4"/>
<evidence type="ECO:0000256" key="13">
    <source>
        <dbReference type="ARBA" id="ARBA00048243"/>
    </source>
</evidence>
<comment type="subcellular location">
    <subcellularLocation>
        <location evidence="1">Golgi apparatus membrane</location>
        <topology evidence="1">Single-pass type II membrane protein</topology>
    </subcellularLocation>
</comment>
<evidence type="ECO:0000313" key="16">
    <source>
        <dbReference type="EMBL" id="MBZ3883449.1"/>
    </source>
</evidence>
<reference evidence="16" key="1">
    <citation type="submission" date="2020-03" db="EMBL/GenBank/DDBJ databases">
        <title>Studies in the Genomics of Life Span.</title>
        <authorList>
            <person name="Glass D."/>
        </authorList>
    </citation>
    <scope>NUCLEOTIDE SEQUENCE</scope>
    <source>
        <strain evidence="16">SUZIE</strain>
        <tissue evidence="16">Muscle</tissue>
    </source>
</reference>
<keyword evidence="8" id="KW-0735">Signal-anchor</keyword>
<protein>
    <recommendedName>
        <fullName evidence="4">alpha-1,6-mannosyl-glycoprotein 6-beta-N-acetylglucosaminyltransferase</fullName>
        <ecNumber evidence="4">2.4.1.155</ecNumber>
    </recommendedName>
</protein>
<dbReference type="PANTHER" id="PTHR15075:SF6">
    <property type="entry name" value="ALPHA-1,6-MANNOSYLGLYCOPROTEIN 6-BETA-N-ACETYLGLUCOSAMINYLTRANSFERASE B"/>
    <property type="match status" value="1"/>
</dbReference>
<keyword evidence="10" id="KW-0333">Golgi apparatus</keyword>
<comment type="caution">
    <text evidence="16">The sequence shown here is derived from an EMBL/GenBank/DDBJ whole genome shotgun (WGS) entry which is preliminary data.</text>
</comment>
<name>A0AA41N4V9_SCICA</name>
<dbReference type="GO" id="GO:0030144">
    <property type="term" value="F:alpha-1,6-mannosylglycoprotein 6-beta-N-acetylglucosaminyltransferase activity"/>
    <property type="evidence" value="ECO:0007669"/>
    <property type="project" value="UniProtKB-EC"/>
</dbReference>
<dbReference type="InterPro" id="IPR052105">
    <property type="entry name" value="MGAT5_Glycosyltransferase"/>
</dbReference>
<proteinExistence type="inferred from homology"/>
<dbReference type="InterPro" id="IPR026116">
    <property type="entry name" value="GT18_cat"/>
</dbReference>
<dbReference type="GO" id="GO:0006487">
    <property type="term" value="P:protein N-linked glycosylation"/>
    <property type="evidence" value="ECO:0007669"/>
    <property type="project" value="TreeGrafter"/>
</dbReference>
<gene>
    <name evidence="16" type="ORF">SUZIE_172995</name>
</gene>
<keyword evidence="6" id="KW-0808">Transferase</keyword>
<evidence type="ECO:0000256" key="2">
    <source>
        <dbReference type="ARBA" id="ARBA00004922"/>
    </source>
</evidence>
<keyword evidence="9" id="KW-1133">Transmembrane helix</keyword>
<evidence type="ECO:0000256" key="12">
    <source>
        <dbReference type="ARBA" id="ARBA00023180"/>
    </source>
</evidence>
<evidence type="ECO:0000313" key="17">
    <source>
        <dbReference type="Proteomes" id="UP001166674"/>
    </source>
</evidence>
<dbReference type="Proteomes" id="UP001166674">
    <property type="component" value="Unassembled WGS sequence"/>
</dbReference>
<comment type="pathway">
    <text evidence="2">Protein modification; protein glycosylation.</text>
</comment>
<evidence type="ECO:0000256" key="7">
    <source>
        <dbReference type="ARBA" id="ARBA00022692"/>
    </source>
</evidence>
<evidence type="ECO:0000256" key="11">
    <source>
        <dbReference type="ARBA" id="ARBA00023136"/>
    </source>
</evidence>
<dbReference type="EMBL" id="JAATJV010387043">
    <property type="protein sequence ID" value="MBZ3883449.1"/>
    <property type="molecule type" value="Genomic_DNA"/>
</dbReference>
<evidence type="ECO:0000256" key="10">
    <source>
        <dbReference type="ARBA" id="ARBA00023034"/>
    </source>
</evidence>
<keyword evidence="12" id="KW-0325">Glycoprotein</keyword>
<feature type="region of interest" description="Disordered" evidence="14">
    <location>
        <begin position="249"/>
        <end position="275"/>
    </location>
</feature>
<dbReference type="PANTHER" id="PTHR15075">
    <property type="entry name" value="ALPHA-MANNOSIDE BETA-1,6-N-ACETYLGLUCOSAMINYLTRANSFERASE"/>
    <property type="match status" value="1"/>
</dbReference>
<evidence type="ECO:0000256" key="1">
    <source>
        <dbReference type="ARBA" id="ARBA00004323"/>
    </source>
</evidence>
<keyword evidence="7" id="KW-0812">Transmembrane</keyword>
<evidence type="ECO:0000256" key="4">
    <source>
        <dbReference type="ARBA" id="ARBA00012671"/>
    </source>
</evidence>
<keyword evidence="11" id="KW-0472">Membrane</keyword>
<comment type="catalytic activity">
    <reaction evidence="13">
        <text>N(4)-{beta-D-GlcNAc-(1-&gt;2)-[beta-D-GlcNAc-(1-&gt;4)]-alpha-D-Man-(1-&gt;3)-[beta-D-GlcNAc-(1-&gt;2)-alpha-D-Man-(1-&gt;6)]-beta-D-Man-(1-&gt;4)-beta-D-GlcNAc-(1-&gt;4)-beta-D-GlcNAc}-L-asparaginyl-[protein] + UDP-N-acetyl-alpha-D-glucosamine = N(4)-{beta-D-GlcNAc-(1-&gt;2)-[beta-D-GlcNAc-(1-&gt;4)]-alpha-D-Man-(1-&gt;3)-[beta-D-GlcNAc-(1-&gt;2)-[beta-D-GlcNAc-(1-&gt;6)]-alpha-D-Man-(1-&gt;6)]-beta-D-Man-(1-&gt;4)-beta-D-GlcNAc-(1-&gt;4)-beta-D-GlcNAc}-L-asparaginyl-[protein] + UDP + H(+)</text>
        <dbReference type="Rhea" id="RHEA:16921"/>
        <dbReference type="Rhea" id="RHEA-COMP:14374"/>
        <dbReference type="Rhea" id="RHEA-COMP:14377"/>
        <dbReference type="ChEBI" id="CHEBI:15378"/>
        <dbReference type="ChEBI" id="CHEBI:57705"/>
        <dbReference type="ChEBI" id="CHEBI:58223"/>
        <dbReference type="ChEBI" id="CHEBI:139507"/>
        <dbReference type="ChEBI" id="CHEBI:139510"/>
        <dbReference type="EC" id="2.4.1.155"/>
    </reaction>
</comment>
<comment type="similarity">
    <text evidence="3">Belongs to the glycosyltransferase 18 family.</text>
</comment>
<evidence type="ECO:0000256" key="5">
    <source>
        <dbReference type="ARBA" id="ARBA00022676"/>
    </source>
</evidence>
<keyword evidence="17" id="KW-1185">Reference proteome</keyword>
<evidence type="ECO:0000256" key="9">
    <source>
        <dbReference type="ARBA" id="ARBA00022989"/>
    </source>
</evidence>
<dbReference type="Pfam" id="PF15024">
    <property type="entry name" value="Glyco_transf_18"/>
    <property type="match status" value="1"/>
</dbReference>
<evidence type="ECO:0000259" key="15">
    <source>
        <dbReference type="Pfam" id="PF15024"/>
    </source>
</evidence>
<evidence type="ECO:0000256" key="8">
    <source>
        <dbReference type="ARBA" id="ARBA00022968"/>
    </source>
</evidence>
<evidence type="ECO:0000256" key="14">
    <source>
        <dbReference type="SAM" id="MobiDB-lite"/>
    </source>
</evidence>
<dbReference type="GO" id="GO:0000139">
    <property type="term" value="C:Golgi membrane"/>
    <property type="evidence" value="ECO:0007669"/>
    <property type="project" value="UniProtKB-SubCell"/>
</dbReference>
<evidence type="ECO:0000256" key="6">
    <source>
        <dbReference type="ARBA" id="ARBA00022679"/>
    </source>
</evidence>
<keyword evidence="5" id="KW-0328">Glycosyltransferase</keyword>